<dbReference type="Pfam" id="PF26343">
    <property type="entry name" value="VapC50_C"/>
    <property type="match status" value="1"/>
</dbReference>
<dbReference type="AlphaFoldDB" id="A0A1E3LUR3"/>
<dbReference type="RefSeq" id="WP_069320742.1">
    <property type="nucleotide sequence ID" value="NZ_MDDS01000028.1"/>
</dbReference>
<gene>
    <name evidence="3" type="ORF">BFL28_17470</name>
</gene>
<dbReference type="Pfam" id="PF13470">
    <property type="entry name" value="PIN_3"/>
    <property type="match status" value="1"/>
</dbReference>
<reference evidence="3 4" key="1">
    <citation type="submission" date="2016-08" db="EMBL/GenBank/DDBJ databases">
        <title>Draft genome of the agarase producing Sphingomonas sp. MCT13.</title>
        <authorList>
            <person name="D'Andrea M.M."/>
            <person name="Rossolini G.M."/>
            <person name="Thaller M.C."/>
        </authorList>
    </citation>
    <scope>NUCLEOTIDE SEQUENCE [LARGE SCALE GENOMIC DNA]</scope>
    <source>
        <strain evidence="3 4">MCT13</strain>
    </source>
</reference>
<dbReference type="Proteomes" id="UP000094487">
    <property type="component" value="Unassembled WGS sequence"/>
</dbReference>
<dbReference type="InterPro" id="IPR029060">
    <property type="entry name" value="PIN-like_dom_sf"/>
</dbReference>
<dbReference type="SUPFAM" id="SSF88723">
    <property type="entry name" value="PIN domain-like"/>
    <property type="match status" value="1"/>
</dbReference>
<evidence type="ECO:0000259" key="2">
    <source>
        <dbReference type="Pfam" id="PF26343"/>
    </source>
</evidence>
<evidence type="ECO:0000313" key="4">
    <source>
        <dbReference type="Proteomes" id="UP000094487"/>
    </source>
</evidence>
<accession>A0A1E3LUR3</accession>
<feature type="domain" description="PIN" evidence="1">
    <location>
        <begin position="8"/>
        <end position="119"/>
    </location>
</feature>
<dbReference type="EMBL" id="MDDS01000028">
    <property type="protein sequence ID" value="ODP37502.1"/>
    <property type="molecule type" value="Genomic_DNA"/>
</dbReference>
<comment type="caution">
    <text evidence="3">The sequence shown here is derived from an EMBL/GenBank/DDBJ whole genome shotgun (WGS) entry which is preliminary data.</text>
</comment>
<dbReference type="InterPro" id="IPR002716">
    <property type="entry name" value="PIN_dom"/>
</dbReference>
<evidence type="ECO:0000259" key="1">
    <source>
        <dbReference type="Pfam" id="PF13470"/>
    </source>
</evidence>
<protein>
    <submittedName>
        <fullName evidence="3">PIN domain-containing protein</fullName>
    </submittedName>
</protein>
<evidence type="ECO:0000313" key="3">
    <source>
        <dbReference type="EMBL" id="ODP37502.1"/>
    </source>
</evidence>
<sequence>MFANRYTALIDACSLADALKRNLLLTLAEAEFFRVRWSAQILDETEWAIVRMATAKGLDDSASRGSRARDAMKRAFPEADVGDFTPLMSAAAGLRDTNDHHVLAAALKTQAQTIVTENLRDFPAETLTPFGIEARSADDFIADTVALDIGRAVPAIRAMRLRLKRPAIDGERLLLDMEARGLTATSDVLAPYVASF</sequence>
<proteinExistence type="predicted"/>
<keyword evidence="4" id="KW-1185">Reference proteome</keyword>
<organism evidence="3 4">
    <name type="scientific">Sphingomonas turrisvirgatae</name>
    <dbReference type="NCBI Taxonomy" id="1888892"/>
    <lineage>
        <taxon>Bacteria</taxon>
        <taxon>Pseudomonadati</taxon>
        <taxon>Pseudomonadota</taxon>
        <taxon>Alphaproteobacteria</taxon>
        <taxon>Sphingomonadales</taxon>
        <taxon>Sphingomonadaceae</taxon>
        <taxon>Sphingomonas</taxon>
    </lineage>
</organism>
<dbReference type="OrthoDB" id="211933at2"/>
<feature type="domain" description="VapC50 C-terminal" evidence="2">
    <location>
        <begin position="137"/>
        <end position="190"/>
    </location>
</feature>
<dbReference type="InterPro" id="IPR058652">
    <property type="entry name" value="VapC50_C"/>
</dbReference>
<name>A0A1E3LUR3_9SPHN</name>